<organism evidence="1 2">
    <name type="scientific">Caenorhabditis remanei</name>
    <name type="common">Caenorhabditis vulgaris</name>
    <dbReference type="NCBI Taxonomy" id="31234"/>
    <lineage>
        <taxon>Eukaryota</taxon>
        <taxon>Metazoa</taxon>
        <taxon>Ecdysozoa</taxon>
        <taxon>Nematoda</taxon>
        <taxon>Chromadorea</taxon>
        <taxon>Rhabditida</taxon>
        <taxon>Rhabditina</taxon>
        <taxon>Rhabditomorpha</taxon>
        <taxon>Rhabditoidea</taxon>
        <taxon>Rhabditidae</taxon>
        <taxon>Peloderinae</taxon>
        <taxon>Caenorhabditis</taxon>
    </lineage>
</organism>
<evidence type="ECO:0000313" key="1">
    <source>
        <dbReference type="EMBL" id="KAF1763869.1"/>
    </source>
</evidence>
<protein>
    <submittedName>
        <fullName evidence="1">Uncharacterized protein</fullName>
    </submittedName>
</protein>
<evidence type="ECO:0000313" key="2">
    <source>
        <dbReference type="Proteomes" id="UP000483820"/>
    </source>
</evidence>
<dbReference type="RefSeq" id="XP_053588456.1">
    <property type="nucleotide sequence ID" value="XM_053724262.1"/>
</dbReference>
<sequence>MGSAERAVSGLVADGVIWTKSPGKSSAASPDSRLKIPLFVLEPKSTLVRMMSVLIDNQSVTQEIQREIAENMIRASVGWVSSYTLLCLVLRLDAQKIRELSRGERKIDGLSSYLQSEVESICQALTYNKEFFENLMERIASPDIEPTDAIICKTVERCLLDFVRFSSELLVHCGLLDTQIAQFVHNTDVALNDALAIMSINPAQLNLPGKAHYWTKAYRNNLTWMTSLNKHVSWQFSLLFFNTKNS</sequence>
<dbReference type="CTD" id="9817631"/>
<dbReference type="GeneID" id="9817631"/>
<gene>
    <name evidence="1" type="ORF">GCK72_003815</name>
</gene>
<proteinExistence type="predicted"/>
<dbReference type="Proteomes" id="UP000483820">
    <property type="component" value="Chromosome II"/>
</dbReference>
<comment type="caution">
    <text evidence="1">The sequence shown here is derived from an EMBL/GenBank/DDBJ whole genome shotgun (WGS) entry which is preliminary data.</text>
</comment>
<accession>A0A6A5HA10</accession>
<name>A0A6A5HA10_CAERE</name>
<reference evidence="1 2" key="1">
    <citation type="submission" date="2019-12" db="EMBL/GenBank/DDBJ databases">
        <title>Chromosome-level assembly of the Caenorhabditis remanei genome.</title>
        <authorList>
            <person name="Teterina A.A."/>
            <person name="Willis J.H."/>
            <person name="Phillips P.C."/>
        </authorList>
    </citation>
    <scope>NUCLEOTIDE SEQUENCE [LARGE SCALE GENOMIC DNA]</scope>
    <source>
        <strain evidence="1 2">PX506</strain>
        <tissue evidence="1">Whole organism</tissue>
    </source>
</reference>
<dbReference type="AlphaFoldDB" id="A0A6A5HA10"/>
<dbReference type="KEGG" id="crq:GCK72_003815"/>
<dbReference type="EMBL" id="WUAV01000002">
    <property type="protein sequence ID" value="KAF1763869.1"/>
    <property type="molecule type" value="Genomic_DNA"/>
</dbReference>